<dbReference type="EMBL" id="OQ175090">
    <property type="protein sequence ID" value="WCC62077.1"/>
    <property type="molecule type" value="Genomic_RNA"/>
</dbReference>
<feature type="transmembrane region" description="Helical" evidence="1">
    <location>
        <begin position="90"/>
        <end position="110"/>
    </location>
</feature>
<accession>A0AA49ICB1</accession>
<sequence>MFLRKTRTSKSSLIRLMLIWILLVRKNQKSSVNPRKRRRKKHQLHSTLQHLCLHHQLCCQMLLPMLSLTWWMRLLMPIMSLLHELSTKTIMLFLAVILGLISCSFAAPLIHPFDVHNGKSSPIDQADIRMLACRDAMVSFNWHGPGIPDACEKYLSYTSPDWGKLFKRQLKVVVQQPGHVTYKVVTHKLPLSAIDFATAMTRLQGFHSAYVRAGNNEDRHAVENKYHPTVEQ</sequence>
<name>A0AA49ICB1_9NIDO</name>
<keyword evidence="1" id="KW-0472">Membrane</keyword>
<organism evidence="2">
    <name type="scientific">Bat Coronavirus MpGD17</name>
    <dbReference type="NCBI Taxonomy" id="3018852"/>
    <lineage>
        <taxon>Viruses</taxon>
        <taxon>Riboviria</taxon>
        <taxon>Orthornavirae</taxon>
        <taxon>Pisuviricota</taxon>
        <taxon>Pisoniviricetes</taxon>
        <taxon>Nidovirales</taxon>
        <taxon>Cornidovirineae</taxon>
        <taxon>Coronaviridae</taxon>
        <taxon>Orthocoronavirinae</taxon>
    </lineage>
</organism>
<protein>
    <submittedName>
        <fullName evidence="2">ORF7 protein</fullName>
    </submittedName>
</protein>
<keyword evidence="1" id="KW-0812">Transmembrane</keyword>
<gene>
    <name evidence="2" type="primary">ORF7</name>
</gene>
<proteinExistence type="predicted"/>
<evidence type="ECO:0000256" key="1">
    <source>
        <dbReference type="SAM" id="Phobius"/>
    </source>
</evidence>
<evidence type="ECO:0000313" key="2">
    <source>
        <dbReference type="EMBL" id="WCC62077.1"/>
    </source>
</evidence>
<reference evidence="2" key="1">
    <citation type="submission" date="2023-01" db="EMBL/GenBank/DDBJ databases">
        <title>Panoramic Analysis of Coronaviruses Carried by Representative Bat Species in Southern China to Better Understand the Coronavirus Sphere.</title>
        <authorList>
            <person name="Han Y."/>
            <person name="Xu P."/>
            <person name="Wang Y."/>
            <person name="Zhao W."/>
            <person name="Wang J."/>
            <person name="Jin Q."/>
            <person name="Wu Z."/>
        </authorList>
    </citation>
    <scope>NUCLEOTIDE SEQUENCE</scope>
    <source>
        <strain evidence="2">BtMp-AlphaCoV/GD2017-Q70</strain>
    </source>
</reference>
<keyword evidence="1" id="KW-1133">Transmembrane helix</keyword>